<sequence length="189" mass="21179">MPSDLRLSSLWTGRINLLLMSCTSLAFISLLPSTMAATRISYSLPKIKLIGGTYDEMSASYDACQNRCGAATCCVGFTYGHREKRCYLKSAIETSEEDEDWTSVLMANSNHGQRATLRNVFIDGQRSSFELPSAEDCHQYCTAFGMYSWIPAKLEEEVAAQCQCIQRIRSIRYYYGAQSSLFPSSDSNF</sequence>
<evidence type="ECO:0000259" key="1">
    <source>
        <dbReference type="Pfam" id="PF14295"/>
    </source>
</evidence>
<evidence type="ECO:0000313" key="4">
    <source>
        <dbReference type="Proteomes" id="UP001177023"/>
    </source>
</evidence>
<evidence type="ECO:0000313" key="3">
    <source>
        <dbReference type="EMBL" id="CAJ0575770.1"/>
    </source>
</evidence>
<dbReference type="Proteomes" id="UP001177023">
    <property type="component" value="Unassembled WGS sequence"/>
</dbReference>
<keyword evidence="4" id="KW-1185">Reference proteome</keyword>
<accession>A0AA36CBP1</accession>
<gene>
    <name evidence="3" type="ORF">MSPICULIGERA_LOCUS14077</name>
    <name evidence="2" type="ORF">MSPICULIGERA_LOCUS4183</name>
</gene>
<organism evidence="2 4">
    <name type="scientific">Mesorhabditis spiculigera</name>
    <dbReference type="NCBI Taxonomy" id="96644"/>
    <lineage>
        <taxon>Eukaryota</taxon>
        <taxon>Metazoa</taxon>
        <taxon>Ecdysozoa</taxon>
        <taxon>Nematoda</taxon>
        <taxon>Chromadorea</taxon>
        <taxon>Rhabditida</taxon>
        <taxon>Rhabditina</taxon>
        <taxon>Rhabditomorpha</taxon>
        <taxon>Rhabditoidea</taxon>
        <taxon>Rhabditidae</taxon>
        <taxon>Mesorhabditinae</taxon>
        <taxon>Mesorhabditis</taxon>
    </lineage>
</organism>
<dbReference type="EMBL" id="CATQJA010002641">
    <property type="protein sequence ID" value="CAJ0575770.1"/>
    <property type="molecule type" value="Genomic_DNA"/>
</dbReference>
<dbReference type="Gene3D" id="3.50.4.10">
    <property type="entry name" value="Hepatocyte Growth Factor"/>
    <property type="match status" value="1"/>
</dbReference>
<proteinExistence type="predicted"/>
<dbReference type="EMBL" id="CATQJA010001066">
    <property type="protein sequence ID" value="CAJ0565547.1"/>
    <property type="molecule type" value="Genomic_DNA"/>
</dbReference>
<name>A0AA36CBP1_9BILA</name>
<feature type="non-terminal residue" evidence="2">
    <location>
        <position position="1"/>
    </location>
</feature>
<dbReference type="Pfam" id="PF14295">
    <property type="entry name" value="PAN_4"/>
    <property type="match status" value="1"/>
</dbReference>
<comment type="caution">
    <text evidence="2">The sequence shown here is derived from an EMBL/GenBank/DDBJ whole genome shotgun (WGS) entry which is preliminary data.</text>
</comment>
<feature type="domain" description="Apple" evidence="1">
    <location>
        <begin position="51"/>
        <end position="89"/>
    </location>
</feature>
<reference evidence="2" key="1">
    <citation type="submission" date="2023-06" db="EMBL/GenBank/DDBJ databases">
        <authorList>
            <person name="Delattre M."/>
        </authorList>
    </citation>
    <scope>NUCLEOTIDE SEQUENCE</scope>
    <source>
        <strain evidence="2">AF72</strain>
    </source>
</reference>
<dbReference type="InterPro" id="IPR003609">
    <property type="entry name" value="Pan_app"/>
</dbReference>
<evidence type="ECO:0000313" key="2">
    <source>
        <dbReference type="EMBL" id="CAJ0565547.1"/>
    </source>
</evidence>
<protein>
    <recommendedName>
        <fullName evidence="1">Apple domain-containing protein</fullName>
    </recommendedName>
</protein>
<dbReference type="AlphaFoldDB" id="A0AA36CBP1"/>